<evidence type="ECO:0000256" key="2">
    <source>
        <dbReference type="ARBA" id="ARBA00022723"/>
    </source>
</evidence>
<evidence type="ECO:0000313" key="6">
    <source>
        <dbReference type="EMBL" id="ALB53349.1"/>
    </source>
</evidence>
<dbReference type="GO" id="GO:0051539">
    <property type="term" value="F:4 iron, 4 sulfur cluster binding"/>
    <property type="evidence" value="ECO:0007669"/>
    <property type="project" value="UniProtKB-KW"/>
</dbReference>
<dbReference type="PANTHER" id="PTHR43687">
    <property type="entry name" value="ADENYLYLSULFATE REDUCTASE, BETA SUBUNIT"/>
    <property type="match status" value="1"/>
</dbReference>
<evidence type="ECO:0000313" key="9">
    <source>
        <dbReference type="Proteomes" id="UP000254849"/>
    </source>
</evidence>
<dbReference type="Pfam" id="PF13237">
    <property type="entry name" value="Fer4_10"/>
    <property type="match status" value="1"/>
</dbReference>
<protein>
    <submittedName>
        <fullName evidence="6 7">Ferredoxin</fullName>
    </submittedName>
</protein>
<dbReference type="AlphaFoldDB" id="A0AAC8VLZ1"/>
<keyword evidence="9" id="KW-1185">Reference proteome</keyword>
<name>A0AAC8VLZ1_9ENTR</name>
<reference evidence="8" key="2">
    <citation type="submission" date="2015-09" db="EMBL/GenBank/DDBJ databases">
        <title>Cronobacter genome sequencing and assembly.</title>
        <authorList>
            <person name="Descombes P."/>
            <person name="Baert L."/>
            <person name="Ngom-Bru C."/>
            <person name="Barretto C."/>
        </authorList>
    </citation>
    <scope>NUCLEOTIDE SEQUENCE [LARGE SCALE GENOMIC DNA]</scope>
    <source>
        <strain evidence="8">NCTC 9529</strain>
    </source>
</reference>
<dbReference type="PROSITE" id="PS00198">
    <property type="entry name" value="4FE4S_FER_1"/>
    <property type="match status" value="1"/>
</dbReference>
<evidence type="ECO:0000313" key="7">
    <source>
        <dbReference type="EMBL" id="STC97590.1"/>
    </source>
</evidence>
<dbReference type="InterPro" id="IPR017900">
    <property type="entry name" value="4Fe4S_Fe_S_CS"/>
</dbReference>
<evidence type="ECO:0000256" key="1">
    <source>
        <dbReference type="ARBA" id="ARBA00022485"/>
    </source>
</evidence>
<dbReference type="Proteomes" id="UP000061974">
    <property type="component" value="Chromosome"/>
</dbReference>
<organism evidence="6 8">
    <name type="scientific">Cronobacter universalis NCTC 9529</name>
    <dbReference type="NCBI Taxonomy" id="1074000"/>
    <lineage>
        <taxon>Bacteria</taxon>
        <taxon>Pseudomonadati</taxon>
        <taxon>Pseudomonadota</taxon>
        <taxon>Gammaproteobacteria</taxon>
        <taxon>Enterobacterales</taxon>
        <taxon>Enterobacteriaceae</taxon>
        <taxon>Cronobacter</taxon>
    </lineage>
</organism>
<dbReference type="EMBL" id="UFYH01000001">
    <property type="protein sequence ID" value="STC97590.1"/>
    <property type="molecule type" value="Genomic_DNA"/>
</dbReference>
<keyword evidence="4" id="KW-0411">Iron-sulfur</keyword>
<dbReference type="InterPro" id="IPR017896">
    <property type="entry name" value="4Fe4S_Fe-S-bd"/>
</dbReference>
<accession>A0AAC8VLZ1</accession>
<feature type="domain" description="4Fe-4S ferredoxin-type" evidence="5">
    <location>
        <begin position="19"/>
        <end position="48"/>
    </location>
</feature>
<dbReference type="GeneID" id="92212666"/>
<evidence type="ECO:0000313" key="8">
    <source>
        <dbReference type="Proteomes" id="UP000061974"/>
    </source>
</evidence>
<dbReference type="SUPFAM" id="SSF54862">
    <property type="entry name" value="4Fe-4S ferredoxins"/>
    <property type="match status" value="1"/>
</dbReference>
<gene>
    <name evidence="6" type="ORF">AFK65_01155</name>
    <name evidence="7" type="ORF">NCTC9529_00234</name>
</gene>
<dbReference type="Gene3D" id="3.30.70.20">
    <property type="match status" value="1"/>
</dbReference>
<keyword evidence="1" id="KW-0004">4Fe-4S</keyword>
<keyword evidence="2" id="KW-0479">Metal-binding</keyword>
<dbReference type="PANTHER" id="PTHR43687:SF1">
    <property type="entry name" value="FERREDOXIN III"/>
    <property type="match status" value="1"/>
</dbReference>
<sequence length="100" mass="10742">MEKTPKAAAEPCKHPPGKFVPVIDRNRCEGKGDCISACPKDVFVLGVLPKSDRDGLSWIGKVKGFAHGWKQAFMPNASACEACGLCVTACPERAIKLERA</sequence>
<reference evidence="8" key="1">
    <citation type="submission" date="2015-07" db="EMBL/GenBank/DDBJ databases">
        <authorList>
            <person name="Moine D."/>
            <person name="Kassam M."/>
        </authorList>
    </citation>
    <scope>NUCLEOTIDE SEQUENCE [LARGE SCALE GENOMIC DNA]</scope>
    <source>
        <strain evidence="8">NCTC 9529</strain>
    </source>
</reference>
<evidence type="ECO:0000256" key="4">
    <source>
        <dbReference type="ARBA" id="ARBA00023014"/>
    </source>
</evidence>
<evidence type="ECO:0000259" key="5">
    <source>
        <dbReference type="PROSITE" id="PS51379"/>
    </source>
</evidence>
<feature type="domain" description="4Fe-4S ferredoxin-type" evidence="5">
    <location>
        <begin position="71"/>
        <end position="100"/>
    </location>
</feature>
<dbReference type="RefSeq" id="WP_032805136.1">
    <property type="nucleotide sequence ID" value="NZ_AJKW01000017.1"/>
</dbReference>
<evidence type="ECO:0000256" key="3">
    <source>
        <dbReference type="ARBA" id="ARBA00023004"/>
    </source>
</evidence>
<keyword evidence="3" id="KW-0408">Iron</keyword>
<reference evidence="7 9" key="4">
    <citation type="submission" date="2018-06" db="EMBL/GenBank/DDBJ databases">
        <authorList>
            <consortium name="Pathogen Informatics"/>
            <person name="Doyle S."/>
        </authorList>
    </citation>
    <scope>NUCLEOTIDE SEQUENCE [LARGE SCALE GENOMIC DNA]</scope>
    <source>
        <strain evidence="9">NCTC 9529</strain>
        <strain evidence="7">NCTC9529</strain>
    </source>
</reference>
<dbReference type="PROSITE" id="PS51379">
    <property type="entry name" value="4FE4S_FER_2"/>
    <property type="match status" value="2"/>
</dbReference>
<dbReference type="InterPro" id="IPR050572">
    <property type="entry name" value="Fe-S_Ferredoxin"/>
</dbReference>
<dbReference type="GO" id="GO:0046872">
    <property type="term" value="F:metal ion binding"/>
    <property type="evidence" value="ECO:0007669"/>
    <property type="project" value="UniProtKB-KW"/>
</dbReference>
<dbReference type="Proteomes" id="UP000254849">
    <property type="component" value="Unassembled WGS sequence"/>
</dbReference>
<proteinExistence type="predicted"/>
<dbReference type="EMBL" id="CP012257">
    <property type="protein sequence ID" value="ALB53349.1"/>
    <property type="molecule type" value="Genomic_DNA"/>
</dbReference>
<reference evidence="6 8" key="3">
    <citation type="journal article" date="2016" name="Genome Announc.">
        <title>Fully Closed Genome Sequences of Five Type Strains of the Genus Cronobacter and One Cronobacter sakazakii Strain.</title>
        <authorList>
            <person name="Moine D."/>
            <person name="Kassam M."/>
            <person name="Baert L."/>
            <person name="Tang Y."/>
            <person name="Barretto C."/>
            <person name="Ngom Bru C."/>
            <person name="Klijn A."/>
            <person name="Descombes P."/>
        </authorList>
    </citation>
    <scope>NUCLEOTIDE SEQUENCE [LARGE SCALE GENOMIC DNA]</scope>
    <source>
        <strain evidence="6 8">NCTC 9529</strain>
    </source>
</reference>
<dbReference type="KEGG" id="cui:AFK65_01155"/>